<evidence type="ECO:0000313" key="8">
    <source>
        <dbReference type="EMBL" id="KAA0201834.1"/>
    </source>
</evidence>
<dbReference type="InterPro" id="IPR008979">
    <property type="entry name" value="Galactose-bd-like_sf"/>
</dbReference>
<keyword evidence="1" id="KW-0732">Signal</keyword>
<dbReference type="GO" id="GO:0008045">
    <property type="term" value="P:motor neuron axon guidance"/>
    <property type="evidence" value="ECO:0007669"/>
    <property type="project" value="TreeGrafter"/>
</dbReference>
<dbReference type="PANTHER" id="PTHR10574:SF365">
    <property type="entry name" value="NETRIN-A-RELATED"/>
    <property type="match status" value="1"/>
</dbReference>
<dbReference type="SMART" id="SM00136">
    <property type="entry name" value="LamNT"/>
    <property type="match status" value="1"/>
</dbReference>
<dbReference type="Pfam" id="PF24973">
    <property type="entry name" value="EGF_LMN_ATRN"/>
    <property type="match status" value="1"/>
</dbReference>
<organism evidence="8">
    <name type="scientific">Hyalella azteca</name>
    <name type="common">Amphipod</name>
    <dbReference type="NCBI Taxonomy" id="294128"/>
    <lineage>
        <taxon>Eukaryota</taxon>
        <taxon>Metazoa</taxon>
        <taxon>Ecdysozoa</taxon>
        <taxon>Arthropoda</taxon>
        <taxon>Crustacea</taxon>
        <taxon>Multicrustacea</taxon>
        <taxon>Malacostraca</taxon>
        <taxon>Eumalacostraca</taxon>
        <taxon>Peracarida</taxon>
        <taxon>Amphipoda</taxon>
        <taxon>Senticaudata</taxon>
        <taxon>Talitrida</taxon>
        <taxon>Talitroidea</taxon>
        <taxon>Hyalellidae</taxon>
        <taxon>Hyalella</taxon>
    </lineage>
</organism>
<accession>A0A6A0H991</accession>
<comment type="caution">
    <text evidence="8">The sequence shown here is derived from an EMBL/GenBank/DDBJ whole genome shotgun (WGS) entry which is preliminary data.</text>
</comment>
<keyword evidence="6" id="KW-1133">Transmembrane helix</keyword>
<dbReference type="PROSITE" id="PS51117">
    <property type="entry name" value="LAMININ_NTER"/>
    <property type="match status" value="1"/>
</dbReference>
<dbReference type="CDD" id="cd00055">
    <property type="entry name" value="EGF_Lam"/>
    <property type="match status" value="1"/>
</dbReference>
<name>A0A6A0H991_HYAAZ</name>
<dbReference type="SUPFAM" id="SSF49785">
    <property type="entry name" value="Galactose-binding domain-like"/>
    <property type="match status" value="1"/>
</dbReference>
<dbReference type="InterPro" id="IPR002049">
    <property type="entry name" value="LE_dom"/>
</dbReference>
<dbReference type="Pfam" id="PF00055">
    <property type="entry name" value="Laminin_N"/>
    <property type="match status" value="1"/>
</dbReference>
<proteinExistence type="predicted"/>
<sequence>MASASFSSDAQAAVVCGCGRATEMKRNTAFVALVWAVWTVAFVSAGNYLKMFDAQHAPQDPCYDDMGQRPTKCVPDFINAAFGRTVTASSTCGDPVTRFCYDRQEKGDLKRQCHVCDSKDPARSHPPSYLTDLNNPNNLTCWHSAPMLPGDNQNVTLTLSLGKKYELTYVNLQFCGDKPDSLSIHKSMDYGATWQPFQYYSSECLSVFDRPRRLMIGKANEQEPLCTDAHLQRQGPLGTSSRIAFSTLEGRPSAHVLDASPVLQDWVTATDIRVMLHRPRSATISENDNSALGDPYRRAPFTYSVADLSVGGRCKCNGHASRCVPGKNGELACQCAHNTAGRECEKCKPFHFDRPWGRATDRDAHPCVGEAYLPP</sequence>
<keyword evidence="3" id="KW-1015">Disulfide bond</keyword>
<keyword evidence="5" id="KW-0424">Laminin EGF-like domain</keyword>
<dbReference type="FunFam" id="2.60.120.260:FF:000098">
    <property type="entry name" value="Netrin-A, isoform B"/>
    <property type="match status" value="1"/>
</dbReference>
<dbReference type="GO" id="GO:0005604">
    <property type="term" value="C:basement membrane"/>
    <property type="evidence" value="ECO:0007669"/>
    <property type="project" value="TreeGrafter"/>
</dbReference>
<feature type="domain" description="Laminin N-terminal" evidence="7">
    <location>
        <begin position="69"/>
        <end position="313"/>
    </location>
</feature>
<protein>
    <recommendedName>
        <fullName evidence="7">Laminin N-terminal domain-containing protein</fullName>
    </recommendedName>
</protein>
<dbReference type="InterPro" id="IPR056863">
    <property type="entry name" value="LMN_ATRN_NET-like_EGF"/>
</dbReference>
<evidence type="ECO:0000256" key="6">
    <source>
        <dbReference type="SAM" id="Phobius"/>
    </source>
</evidence>
<keyword evidence="4" id="KW-0325">Glycoprotein</keyword>
<evidence type="ECO:0000256" key="2">
    <source>
        <dbReference type="ARBA" id="ARBA00022737"/>
    </source>
</evidence>
<dbReference type="SMART" id="SM00180">
    <property type="entry name" value="EGF_Lam"/>
    <property type="match status" value="1"/>
</dbReference>
<evidence type="ECO:0000256" key="3">
    <source>
        <dbReference type="ARBA" id="ARBA00023157"/>
    </source>
</evidence>
<evidence type="ECO:0000256" key="5">
    <source>
        <dbReference type="ARBA" id="ARBA00023292"/>
    </source>
</evidence>
<dbReference type="InterPro" id="IPR008211">
    <property type="entry name" value="Laminin_N"/>
</dbReference>
<evidence type="ECO:0000259" key="7">
    <source>
        <dbReference type="PROSITE" id="PS51117"/>
    </source>
</evidence>
<dbReference type="PANTHER" id="PTHR10574">
    <property type="entry name" value="NETRIN/LAMININ-RELATED"/>
    <property type="match status" value="1"/>
</dbReference>
<dbReference type="GO" id="GO:0009887">
    <property type="term" value="P:animal organ morphogenesis"/>
    <property type="evidence" value="ECO:0007669"/>
    <property type="project" value="TreeGrafter"/>
</dbReference>
<dbReference type="PROSITE" id="PS01248">
    <property type="entry name" value="EGF_LAM_1"/>
    <property type="match status" value="1"/>
</dbReference>
<dbReference type="OrthoDB" id="5984158at2759"/>
<dbReference type="Proteomes" id="UP000711488">
    <property type="component" value="Unassembled WGS sequence"/>
</dbReference>
<reference evidence="8" key="2">
    <citation type="journal article" date="2018" name="Environ. Sci. Technol.">
        <title>The Toxicogenome of Hyalella azteca: A Model for Sediment Ecotoxicology and Evolutionary Toxicology.</title>
        <authorList>
            <person name="Poynton H.C."/>
            <person name="Hasenbein S."/>
            <person name="Benoit J.B."/>
            <person name="Sepulveda M.S."/>
            <person name="Poelchau M.F."/>
            <person name="Hughes D.S.T."/>
            <person name="Murali S.C."/>
            <person name="Chen S."/>
            <person name="Glastad K.M."/>
            <person name="Goodisman M.A.D."/>
            <person name="Werren J.H."/>
            <person name="Vineis J.H."/>
            <person name="Bowen J.L."/>
            <person name="Friedrich M."/>
            <person name="Jones J."/>
            <person name="Robertson H.M."/>
            <person name="Feyereisen R."/>
            <person name="Mechler-Hickson A."/>
            <person name="Mathers N."/>
            <person name="Lee C.E."/>
            <person name="Colbourne J.K."/>
            <person name="Biales A."/>
            <person name="Johnston J.S."/>
            <person name="Wellborn G.A."/>
            <person name="Rosendale A.J."/>
            <person name="Cridge A.G."/>
            <person name="Munoz-Torres M.C."/>
            <person name="Bain P.A."/>
            <person name="Manny A.R."/>
            <person name="Major K.M."/>
            <person name="Lambert F.N."/>
            <person name="Vulpe C.D."/>
            <person name="Tuck P."/>
            <person name="Blalock B.J."/>
            <person name="Lin Y.Y."/>
            <person name="Smith M.E."/>
            <person name="Ochoa-Acuna H."/>
            <person name="Chen M.M."/>
            <person name="Childers C.P."/>
            <person name="Qu J."/>
            <person name="Dugan S."/>
            <person name="Lee S.L."/>
            <person name="Chao H."/>
            <person name="Dinh H."/>
            <person name="Han Y."/>
            <person name="Doddapaneni H."/>
            <person name="Worley K.C."/>
            <person name="Muzny D.M."/>
            <person name="Gibbs R.A."/>
            <person name="Richards S."/>
        </authorList>
    </citation>
    <scope>NUCLEOTIDE SEQUENCE</scope>
    <source>
        <strain evidence="8">HAZT.00-mixed</strain>
        <tissue evidence="8">Whole organism</tissue>
    </source>
</reference>
<keyword evidence="6" id="KW-0472">Membrane</keyword>
<reference evidence="8" key="3">
    <citation type="submission" date="2019-06" db="EMBL/GenBank/DDBJ databases">
        <authorList>
            <person name="Poynton C."/>
            <person name="Hasenbein S."/>
            <person name="Benoit J.B."/>
            <person name="Sepulveda M.S."/>
            <person name="Poelchau M.F."/>
            <person name="Murali S.C."/>
            <person name="Chen S."/>
            <person name="Glastad K.M."/>
            <person name="Werren J.H."/>
            <person name="Vineis J.H."/>
            <person name="Bowen J.L."/>
            <person name="Friedrich M."/>
            <person name="Jones J."/>
            <person name="Robertson H.M."/>
            <person name="Feyereisen R."/>
            <person name="Mechler-Hickson A."/>
            <person name="Mathers N."/>
            <person name="Lee C.E."/>
            <person name="Colbourne J.K."/>
            <person name="Biales A."/>
            <person name="Johnston J.S."/>
            <person name="Wellborn G.A."/>
            <person name="Rosendale A.J."/>
            <person name="Cridge A.G."/>
            <person name="Munoz-Torres M.C."/>
            <person name="Bain P.A."/>
            <person name="Manny A.R."/>
            <person name="Major K.M."/>
            <person name="Lambert F.N."/>
            <person name="Vulpe C.D."/>
            <person name="Tuck P."/>
            <person name="Blalock B.J."/>
            <person name="Lin Y.-Y."/>
            <person name="Smith M.E."/>
            <person name="Ochoa-Acuna H."/>
            <person name="Chen M.-J.M."/>
            <person name="Childers C.P."/>
            <person name="Qu J."/>
            <person name="Dugan S."/>
            <person name="Lee S.L."/>
            <person name="Chao H."/>
            <person name="Dinh H."/>
            <person name="Han Y."/>
            <person name="Doddapaneni H."/>
            <person name="Worley K.C."/>
            <person name="Muzny D.M."/>
            <person name="Gibbs R.A."/>
            <person name="Richards S."/>
        </authorList>
    </citation>
    <scope>NUCLEOTIDE SEQUENCE</scope>
    <source>
        <strain evidence="8">HAZT.00-mixed</strain>
        <tissue evidence="8">Whole organism</tissue>
    </source>
</reference>
<keyword evidence="6" id="KW-0812">Transmembrane</keyword>
<dbReference type="EMBL" id="JQDR03004928">
    <property type="protein sequence ID" value="KAA0201834.1"/>
    <property type="molecule type" value="Genomic_DNA"/>
</dbReference>
<dbReference type="Gene3D" id="2.60.120.260">
    <property type="entry name" value="Galactose-binding domain-like"/>
    <property type="match status" value="1"/>
</dbReference>
<reference evidence="8" key="1">
    <citation type="submission" date="2014-08" db="EMBL/GenBank/DDBJ databases">
        <authorList>
            <person name="Murali S."/>
            <person name="Richards S."/>
            <person name="Bandaranaike D."/>
            <person name="Bellair M."/>
            <person name="Blankenburg K."/>
            <person name="Chao H."/>
            <person name="Dinh H."/>
            <person name="Doddapaneni H."/>
            <person name="Dugan-Rocha S."/>
            <person name="Elkadiri S."/>
            <person name="Gnanaolivu R."/>
            <person name="Hughes D."/>
            <person name="Lee S."/>
            <person name="Li M."/>
            <person name="Ming W."/>
            <person name="Munidasa M."/>
            <person name="Muniz J."/>
            <person name="Nguyen L."/>
            <person name="Osuji N."/>
            <person name="Pu L.-L."/>
            <person name="Puazo M."/>
            <person name="Skinner E."/>
            <person name="Qu C."/>
            <person name="Quiroz J."/>
            <person name="Raj R."/>
            <person name="Weissenberger G."/>
            <person name="Xin Y."/>
            <person name="Zou X."/>
            <person name="Han Y."/>
            <person name="Worley K."/>
            <person name="Muzny D."/>
            <person name="Gibbs R."/>
        </authorList>
    </citation>
    <scope>NUCLEOTIDE SEQUENCE</scope>
    <source>
        <strain evidence="8">HAZT.00-mixed</strain>
        <tissue evidence="8">Whole organism</tissue>
    </source>
</reference>
<feature type="transmembrane region" description="Helical" evidence="6">
    <location>
        <begin position="29"/>
        <end position="49"/>
    </location>
</feature>
<dbReference type="InterPro" id="IPR050440">
    <property type="entry name" value="Laminin/Netrin_ECM"/>
</dbReference>
<gene>
    <name evidence="8" type="ORF">HAZT_HAZT004781</name>
</gene>
<dbReference type="GO" id="GO:0009888">
    <property type="term" value="P:tissue development"/>
    <property type="evidence" value="ECO:0007669"/>
    <property type="project" value="TreeGrafter"/>
</dbReference>
<dbReference type="GO" id="GO:0016358">
    <property type="term" value="P:dendrite development"/>
    <property type="evidence" value="ECO:0007669"/>
    <property type="project" value="TreeGrafter"/>
</dbReference>
<dbReference type="SUPFAM" id="SSF57196">
    <property type="entry name" value="EGF/Laminin"/>
    <property type="match status" value="1"/>
</dbReference>
<evidence type="ECO:0000256" key="4">
    <source>
        <dbReference type="ARBA" id="ARBA00023180"/>
    </source>
</evidence>
<dbReference type="AlphaFoldDB" id="A0A6A0H991"/>
<keyword evidence="2" id="KW-0677">Repeat</keyword>
<evidence type="ECO:0000256" key="1">
    <source>
        <dbReference type="ARBA" id="ARBA00022729"/>
    </source>
</evidence>